<evidence type="ECO:0000256" key="4">
    <source>
        <dbReference type="ARBA" id="ARBA00022741"/>
    </source>
</evidence>
<evidence type="ECO:0000256" key="2">
    <source>
        <dbReference type="ARBA" id="ARBA00012958"/>
    </source>
</evidence>
<dbReference type="InterPro" id="IPR006204">
    <property type="entry name" value="GHMP_kinase_N_dom"/>
</dbReference>
<dbReference type="UniPathway" id="UPA00057">
    <property type="reaction ID" value="UER00099"/>
</dbReference>
<gene>
    <name evidence="9" type="ORF">HHA03_14110</name>
    <name evidence="10" type="ORF">SAMN05421839_12330</name>
</gene>
<dbReference type="OrthoDB" id="1522677at2"/>
<evidence type="ECO:0000313" key="12">
    <source>
        <dbReference type="Proteomes" id="UP000321547"/>
    </source>
</evidence>
<evidence type="ECO:0000256" key="5">
    <source>
        <dbReference type="ARBA" id="ARBA00022777"/>
    </source>
</evidence>
<keyword evidence="3" id="KW-0808">Transferase</keyword>
<dbReference type="GO" id="GO:0019287">
    <property type="term" value="P:isopentenyl diphosphate biosynthetic process, mevalonate pathway"/>
    <property type="evidence" value="ECO:0007669"/>
    <property type="project" value="UniProtKB-UniPathway"/>
</dbReference>
<proteinExistence type="predicted"/>
<feature type="domain" description="GHMP kinase N-terminal" evidence="7">
    <location>
        <begin position="83"/>
        <end position="171"/>
    </location>
</feature>
<dbReference type="InterPro" id="IPR013750">
    <property type="entry name" value="GHMP_kinase_C_dom"/>
</dbReference>
<evidence type="ECO:0000313" key="11">
    <source>
        <dbReference type="Proteomes" id="UP000242243"/>
    </source>
</evidence>
<reference evidence="10 11" key="1">
    <citation type="submission" date="2016-10" db="EMBL/GenBank/DDBJ databases">
        <authorList>
            <person name="de Groot N.N."/>
        </authorList>
    </citation>
    <scope>NUCLEOTIDE SEQUENCE [LARGE SCALE GENOMIC DNA]</scope>
    <source>
        <strain evidence="10 11">DSM 17073</strain>
    </source>
</reference>
<dbReference type="STRING" id="306540.SAMN05421839_12330"/>
<keyword evidence="4" id="KW-0547">Nucleotide-binding</keyword>
<dbReference type="PRINTS" id="PR00959">
    <property type="entry name" value="MEVGALKINASE"/>
</dbReference>
<dbReference type="GO" id="GO:0005524">
    <property type="term" value="F:ATP binding"/>
    <property type="evidence" value="ECO:0007669"/>
    <property type="project" value="UniProtKB-KW"/>
</dbReference>
<dbReference type="Gene3D" id="3.30.70.890">
    <property type="entry name" value="GHMP kinase, C-terminal domain"/>
    <property type="match status" value="1"/>
</dbReference>
<evidence type="ECO:0000256" key="3">
    <source>
        <dbReference type="ARBA" id="ARBA00022679"/>
    </source>
</evidence>
<dbReference type="RefSeq" id="WP_089832495.1">
    <property type="nucleotide sequence ID" value="NZ_BJWI01000018.1"/>
</dbReference>
<dbReference type="EMBL" id="BJWI01000018">
    <property type="protein sequence ID" value="GEM01879.1"/>
    <property type="molecule type" value="Genomic_DNA"/>
</dbReference>
<evidence type="ECO:0000313" key="9">
    <source>
        <dbReference type="EMBL" id="GEM01879.1"/>
    </source>
</evidence>
<dbReference type="InterPro" id="IPR020568">
    <property type="entry name" value="Ribosomal_Su5_D2-typ_SF"/>
</dbReference>
<evidence type="ECO:0000256" key="6">
    <source>
        <dbReference type="ARBA" id="ARBA00022840"/>
    </source>
</evidence>
<dbReference type="Pfam" id="PF00288">
    <property type="entry name" value="GHMP_kinases_N"/>
    <property type="match status" value="1"/>
</dbReference>
<dbReference type="PANTHER" id="PTHR31814:SF2">
    <property type="entry name" value="PHOSPHOMEVALONATE KINASE"/>
    <property type="match status" value="1"/>
</dbReference>
<dbReference type="AlphaFoldDB" id="A0A1I5QPF1"/>
<dbReference type="Proteomes" id="UP000321547">
    <property type="component" value="Unassembled WGS sequence"/>
</dbReference>
<dbReference type="InterPro" id="IPR036554">
    <property type="entry name" value="GHMP_kinase_C_sf"/>
</dbReference>
<dbReference type="InterPro" id="IPR005917">
    <property type="entry name" value="Pmev_kinase_bact"/>
</dbReference>
<evidence type="ECO:0000313" key="10">
    <source>
        <dbReference type="EMBL" id="SFP48144.1"/>
    </source>
</evidence>
<reference evidence="9 12" key="2">
    <citation type="submission" date="2019-07" db="EMBL/GenBank/DDBJ databases">
        <title>Whole genome shotgun sequence of Halolactibacillus halophilus NBRC 100868.</title>
        <authorList>
            <person name="Hosoyama A."/>
            <person name="Uohara A."/>
            <person name="Ohji S."/>
            <person name="Ichikawa N."/>
        </authorList>
    </citation>
    <scope>NUCLEOTIDE SEQUENCE [LARGE SCALE GENOMIC DNA]</scope>
    <source>
        <strain evidence="9 12">NBRC 100868</strain>
    </source>
</reference>
<accession>A0A1I5QPF1</accession>
<dbReference type="SUPFAM" id="SSF55060">
    <property type="entry name" value="GHMP Kinase, C-terminal domain"/>
    <property type="match status" value="1"/>
</dbReference>
<dbReference type="Gene3D" id="3.30.230.10">
    <property type="match status" value="1"/>
</dbReference>
<sequence length="359" mass="39752">MNAHRYTIQAPGKLFIAGEYAITAPNQPSIVAAIDRYLSVDIQSSHLKRIDLPQLGLTDIHWRFDDDKFKLSVHDDRLHFFASVMKTIYQYKGADTPAHIFVTSDLDHDDGKKYGLGSSAAFVVALTEALLQCGDKQAVDKLTVFKLASIAHFKAQGNGSCADIAASVYGGLVYYRSFDFGFLTQALSNNIPVKDLVQMDWPHLQIEQLTVPTSLYFMVGWTKEEAQTKPFIERFQQLKETDRTSYQAFLTETDTIVETLHESFKDNSQTGVLAGIRANRQLLRGLQEKIDVPIETETLTRLIDSAKSGAFKTSGAGGGDCGIGFVSDKATVKQVKAAWLEHGIEYLDLNVSPFGVTVN</sequence>
<dbReference type="PANTHER" id="PTHR31814">
    <property type="match status" value="1"/>
</dbReference>
<dbReference type="InterPro" id="IPR014721">
    <property type="entry name" value="Ribsml_uS5_D2-typ_fold_subgr"/>
</dbReference>
<dbReference type="InterPro" id="IPR035102">
    <property type="entry name" value="Phosphomevalonate_kinase"/>
</dbReference>
<dbReference type="GO" id="GO:0004631">
    <property type="term" value="F:phosphomevalonate kinase activity"/>
    <property type="evidence" value="ECO:0007669"/>
    <property type="project" value="UniProtKB-EC"/>
</dbReference>
<protein>
    <recommendedName>
        <fullName evidence="2">phosphomevalonate kinase</fullName>
        <ecNumber evidence="2">2.7.4.2</ecNumber>
    </recommendedName>
</protein>
<name>A0A1I5QPF1_9BACI</name>
<comment type="pathway">
    <text evidence="1">Isoprenoid biosynthesis; isopentenyl diphosphate biosynthesis via mevalonate pathway; isopentenyl diphosphate from (R)-mevalonate: step 2/3.</text>
</comment>
<evidence type="ECO:0000259" key="8">
    <source>
        <dbReference type="Pfam" id="PF08544"/>
    </source>
</evidence>
<dbReference type="Pfam" id="PF08544">
    <property type="entry name" value="GHMP_kinases_C"/>
    <property type="match status" value="1"/>
</dbReference>
<evidence type="ECO:0000259" key="7">
    <source>
        <dbReference type="Pfam" id="PF00288"/>
    </source>
</evidence>
<dbReference type="SUPFAM" id="SSF54211">
    <property type="entry name" value="Ribosomal protein S5 domain 2-like"/>
    <property type="match status" value="1"/>
</dbReference>
<dbReference type="EC" id="2.7.4.2" evidence="2"/>
<dbReference type="EMBL" id="FOXC01000023">
    <property type="protein sequence ID" value="SFP48144.1"/>
    <property type="molecule type" value="Genomic_DNA"/>
</dbReference>
<feature type="domain" description="GHMP kinase C-terminal" evidence="8">
    <location>
        <begin position="275"/>
        <end position="343"/>
    </location>
</feature>
<keyword evidence="12" id="KW-1185">Reference proteome</keyword>
<dbReference type="Proteomes" id="UP000242243">
    <property type="component" value="Unassembled WGS sequence"/>
</dbReference>
<evidence type="ECO:0000256" key="1">
    <source>
        <dbReference type="ARBA" id="ARBA00005017"/>
    </source>
</evidence>
<keyword evidence="6" id="KW-0067">ATP-binding</keyword>
<dbReference type="NCBIfam" id="TIGR01220">
    <property type="entry name" value="Pmev_kin_Gr_pos"/>
    <property type="match status" value="1"/>
</dbReference>
<keyword evidence="5 10" id="KW-0418">Kinase</keyword>
<organism evidence="10 11">
    <name type="scientific">Halolactibacillus halophilus</name>
    <dbReference type="NCBI Taxonomy" id="306540"/>
    <lineage>
        <taxon>Bacteria</taxon>
        <taxon>Bacillati</taxon>
        <taxon>Bacillota</taxon>
        <taxon>Bacilli</taxon>
        <taxon>Bacillales</taxon>
        <taxon>Bacillaceae</taxon>
        <taxon>Halolactibacillus</taxon>
    </lineage>
</organism>